<comment type="caution">
    <text evidence="1">The sequence shown here is derived from an EMBL/GenBank/DDBJ whole genome shotgun (WGS) entry which is preliminary data.</text>
</comment>
<evidence type="ECO:0000313" key="1">
    <source>
        <dbReference type="EMBL" id="KJU84542.1"/>
    </source>
</evidence>
<evidence type="ECO:0000313" key="2">
    <source>
        <dbReference type="Proteomes" id="UP000033423"/>
    </source>
</evidence>
<sequence length="123" mass="14387">MILIMRIVTLMLIASMPIYTYAGDMSNGAAKVAREYVPVPQFNPNFKHDEIQIATPEEITKHYDALKKGQSPEEIERSLQKIEKLKLEIERKLTPSEKVRHKQMMREIQEMEDKEEMTRLGIK</sequence>
<gene>
    <name evidence="1" type="ORF">MBAV_003261</name>
</gene>
<name>A0A0F3GRZ3_9BACT</name>
<proteinExistence type="predicted"/>
<dbReference type="AlphaFoldDB" id="A0A0F3GRZ3"/>
<dbReference type="EMBL" id="LACI01001401">
    <property type="protein sequence ID" value="KJU84542.1"/>
    <property type="molecule type" value="Genomic_DNA"/>
</dbReference>
<organism evidence="1 2">
    <name type="scientific">Candidatus Magnetobacterium bavaricum</name>
    <dbReference type="NCBI Taxonomy" id="29290"/>
    <lineage>
        <taxon>Bacteria</taxon>
        <taxon>Pseudomonadati</taxon>
        <taxon>Nitrospirota</taxon>
        <taxon>Thermodesulfovibrionia</taxon>
        <taxon>Thermodesulfovibrionales</taxon>
        <taxon>Candidatus Magnetobacteriaceae</taxon>
        <taxon>Candidatus Magnetobacterium</taxon>
    </lineage>
</organism>
<reference evidence="1 2" key="1">
    <citation type="submission" date="2015-02" db="EMBL/GenBank/DDBJ databases">
        <title>Single-cell genomics of uncultivated deep-branching MTB reveals a conserved set of magnetosome genes.</title>
        <authorList>
            <person name="Kolinko S."/>
            <person name="Richter M."/>
            <person name="Glockner F.O."/>
            <person name="Brachmann A."/>
            <person name="Schuler D."/>
        </authorList>
    </citation>
    <scope>NUCLEOTIDE SEQUENCE [LARGE SCALE GENOMIC DNA]</scope>
    <source>
        <strain evidence="1">TM-1</strain>
    </source>
</reference>
<accession>A0A0F3GRZ3</accession>
<keyword evidence="2" id="KW-1185">Reference proteome</keyword>
<dbReference type="Proteomes" id="UP000033423">
    <property type="component" value="Unassembled WGS sequence"/>
</dbReference>
<protein>
    <submittedName>
        <fullName evidence="1">Secreted protein</fullName>
    </submittedName>
</protein>